<gene>
    <name evidence="1" type="ORF">S01H4_60720</name>
</gene>
<reference evidence="1" key="1">
    <citation type="journal article" date="2014" name="Front. Microbiol.">
        <title>High frequency of phylogenetically diverse reductive dehalogenase-homologous genes in deep subseafloor sedimentary metagenomes.</title>
        <authorList>
            <person name="Kawai M."/>
            <person name="Futagami T."/>
            <person name="Toyoda A."/>
            <person name="Takaki Y."/>
            <person name="Nishi S."/>
            <person name="Hori S."/>
            <person name="Arai W."/>
            <person name="Tsubouchi T."/>
            <person name="Morono Y."/>
            <person name="Uchiyama I."/>
            <person name="Ito T."/>
            <person name="Fujiyama A."/>
            <person name="Inagaki F."/>
            <person name="Takami H."/>
        </authorList>
    </citation>
    <scope>NUCLEOTIDE SEQUENCE</scope>
    <source>
        <strain evidence="1">Expedition CK06-06</strain>
    </source>
</reference>
<comment type="caution">
    <text evidence="1">The sequence shown here is derived from an EMBL/GenBank/DDBJ whole genome shotgun (WGS) entry which is preliminary data.</text>
</comment>
<accession>X1DLW5</accession>
<sequence length="183" mass="19302">NAVTDETGSGLLVFGTSPTFTTQITVPKVIGNGTGLYLYEDGSEGIFIEDGGDVYLQNLAASRSLFIDVYSDTAGHEGNISFRKSHQDTVGLTETIDDEDLGGIRFTGVNSTPAFVLASFIVSEQDGAAGADYIPGRISFWTATDSAAIAKRMEIDNAGNIKMGDGAWTNYINITAAGVLTLE</sequence>
<name>X1DLW5_9ZZZZ</name>
<protein>
    <submittedName>
        <fullName evidence="1">Uncharacterized protein</fullName>
    </submittedName>
</protein>
<organism evidence="1">
    <name type="scientific">marine sediment metagenome</name>
    <dbReference type="NCBI Taxonomy" id="412755"/>
    <lineage>
        <taxon>unclassified sequences</taxon>
        <taxon>metagenomes</taxon>
        <taxon>ecological metagenomes</taxon>
    </lineage>
</organism>
<feature type="non-terminal residue" evidence="1">
    <location>
        <position position="183"/>
    </location>
</feature>
<evidence type="ECO:0000313" key="1">
    <source>
        <dbReference type="EMBL" id="GAH05959.1"/>
    </source>
</evidence>
<proteinExistence type="predicted"/>
<dbReference type="EMBL" id="BART01035869">
    <property type="protein sequence ID" value="GAH05959.1"/>
    <property type="molecule type" value="Genomic_DNA"/>
</dbReference>
<feature type="non-terminal residue" evidence="1">
    <location>
        <position position="1"/>
    </location>
</feature>
<dbReference type="AlphaFoldDB" id="X1DLW5"/>